<comment type="similarity">
    <text evidence="2 6">Belongs to the AB hydrolase superfamily. Lipase family.</text>
</comment>
<dbReference type="Gene3D" id="3.40.50.1820">
    <property type="entry name" value="alpha/beta hydrolase"/>
    <property type="match status" value="1"/>
</dbReference>
<dbReference type="PRINTS" id="PR00821">
    <property type="entry name" value="TAGLIPASE"/>
</dbReference>
<keyword evidence="4" id="KW-1015">Disulfide bond</keyword>
<evidence type="ECO:0000256" key="2">
    <source>
        <dbReference type="ARBA" id="ARBA00010701"/>
    </source>
</evidence>
<keyword evidence="7" id="KW-0732">Signal</keyword>
<dbReference type="PANTHER" id="PTHR11610:SF173">
    <property type="entry name" value="LIPASE DOMAIN-CONTAINING PROTEIN-RELATED"/>
    <property type="match status" value="1"/>
</dbReference>
<feature type="signal peptide" evidence="7">
    <location>
        <begin position="1"/>
        <end position="21"/>
    </location>
</feature>
<gene>
    <name evidence="9" type="ORF">ZHD862_LOCUS35786</name>
</gene>
<dbReference type="SUPFAM" id="SSF53474">
    <property type="entry name" value="alpha/beta-Hydrolases"/>
    <property type="match status" value="1"/>
</dbReference>
<evidence type="ECO:0000256" key="3">
    <source>
        <dbReference type="ARBA" id="ARBA00022525"/>
    </source>
</evidence>
<dbReference type="InterPro" id="IPR001024">
    <property type="entry name" value="PLAT/LH2_dom"/>
</dbReference>
<comment type="caution">
    <text evidence="9">The sequence shown here is derived from an EMBL/GenBank/DDBJ whole genome shotgun (WGS) entry which is preliminary data.</text>
</comment>
<organism evidence="9 10">
    <name type="scientific">Rotaria sordida</name>
    <dbReference type="NCBI Taxonomy" id="392033"/>
    <lineage>
        <taxon>Eukaryota</taxon>
        <taxon>Metazoa</taxon>
        <taxon>Spiralia</taxon>
        <taxon>Gnathifera</taxon>
        <taxon>Rotifera</taxon>
        <taxon>Eurotatoria</taxon>
        <taxon>Bdelloidea</taxon>
        <taxon>Philodinida</taxon>
        <taxon>Philodinidae</taxon>
        <taxon>Rotaria</taxon>
    </lineage>
</organism>
<dbReference type="InterPro" id="IPR000734">
    <property type="entry name" value="TAG_lipase"/>
</dbReference>
<evidence type="ECO:0000313" key="9">
    <source>
        <dbReference type="EMBL" id="CAF1463081.1"/>
    </source>
</evidence>
<dbReference type="InterPro" id="IPR013818">
    <property type="entry name" value="Lipase"/>
</dbReference>
<dbReference type="Gene3D" id="2.60.60.20">
    <property type="entry name" value="PLAT/LH2 domain"/>
    <property type="match status" value="1"/>
</dbReference>
<dbReference type="Pfam" id="PF01477">
    <property type="entry name" value="PLAT"/>
    <property type="match status" value="1"/>
</dbReference>
<evidence type="ECO:0000313" key="10">
    <source>
        <dbReference type="Proteomes" id="UP000663864"/>
    </source>
</evidence>
<dbReference type="GO" id="GO:0004806">
    <property type="term" value="F:triacylglycerol lipase activity"/>
    <property type="evidence" value="ECO:0007669"/>
    <property type="project" value="InterPro"/>
</dbReference>
<protein>
    <recommendedName>
        <fullName evidence="8">PLAT domain-containing protein</fullName>
    </recommendedName>
</protein>
<dbReference type="EMBL" id="CAJNOT010005349">
    <property type="protein sequence ID" value="CAF1463081.1"/>
    <property type="molecule type" value="Genomic_DNA"/>
</dbReference>
<name>A0A815QJY2_9BILA</name>
<dbReference type="InterPro" id="IPR029058">
    <property type="entry name" value="AB_hydrolase_fold"/>
</dbReference>
<dbReference type="GO" id="GO:0016042">
    <property type="term" value="P:lipid catabolic process"/>
    <property type="evidence" value="ECO:0007669"/>
    <property type="project" value="TreeGrafter"/>
</dbReference>
<dbReference type="Pfam" id="PF00151">
    <property type="entry name" value="Lipase"/>
    <property type="match status" value="1"/>
</dbReference>
<dbReference type="InterPro" id="IPR036392">
    <property type="entry name" value="PLAT/LH2_dom_sf"/>
</dbReference>
<dbReference type="InterPro" id="IPR002331">
    <property type="entry name" value="Lipase_panc"/>
</dbReference>
<feature type="domain" description="PLAT" evidence="8">
    <location>
        <begin position="240"/>
        <end position="361"/>
    </location>
</feature>
<evidence type="ECO:0000256" key="5">
    <source>
        <dbReference type="PROSITE-ProRule" id="PRU00152"/>
    </source>
</evidence>
<dbReference type="Proteomes" id="UP000663864">
    <property type="component" value="Unassembled WGS sequence"/>
</dbReference>
<comment type="caution">
    <text evidence="5">Lacks conserved residue(s) required for the propagation of feature annotation.</text>
</comment>
<dbReference type="SUPFAM" id="SSF49723">
    <property type="entry name" value="Lipase/lipooxygenase domain (PLAT/LH2 domain)"/>
    <property type="match status" value="1"/>
</dbReference>
<reference evidence="9" key="1">
    <citation type="submission" date="2021-02" db="EMBL/GenBank/DDBJ databases">
        <authorList>
            <person name="Nowell W R."/>
        </authorList>
    </citation>
    <scope>NUCLEOTIDE SEQUENCE</scope>
</reference>
<dbReference type="GO" id="GO:0005615">
    <property type="term" value="C:extracellular space"/>
    <property type="evidence" value="ECO:0007669"/>
    <property type="project" value="TreeGrafter"/>
</dbReference>
<dbReference type="AlphaFoldDB" id="A0A815QJY2"/>
<evidence type="ECO:0000256" key="7">
    <source>
        <dbReference type="SAM" id="SignalP"/>
    </source>
</evidence>
<evidence type="ECO:0000256" key="1">
    <source>
        <dbReference type="ARBA" id="ARBA00004613"/>
    </source>
</evidence>
<dbReference type="PROSITE" id="PS50095">
    <property type="entry name" value="PLAT"/>
    <property type="match status" value="1"/>
</dbReference>
<dbReference type="PRINTS" id="PR00823">
    <property type="entry name" value="PANCLIPASE"/>
</dbReference>
<evidence type="ECO:0000256" key="6">
    <source>
        <dbReference type="RuleBase" id="RU004262"/>
    </source>
</evidence>
<feature type="chain" id="PRO_5032430898" description="PLAT domain-containing protein" evidence="7">
    <location>
        <begin position="22"/>
        <end position="361"/>
    </location>
</feature>
<comment type="subcellular location">
    <subcellularLocation>
        <location evidence="1">Secreted</location>
    </subcellularLocation>
</comment>
<dbReference type="PANTHER" id="PTHR11610">
    <property type="entry name" value="LIPASE"/>
    <property type="match status" value="1"/>
</dbReference>
<evidence type="ECO:0000256" key="4">
    <source>
        <dbReference type="ARBA" id="ARBA00023157"/>
    </source>
</evidence>
<proteinExistence type="inferred from homology"/>
<keyword evidence="3" id="KW-0964">Secreted</keyword>
<accession>A0A815QJY2</accession>
<sequence length="361" mass="40123">MYQSILLLVVILTLYAATIAADSLEGRGLMNVCYDEYGCFTSGPPFGLTLHRPIALLPDPPEVIDTRFLLYTRYKKDKGQAISRHTTLGTWDRTKATKILVHGFLDTINSTWWPEMKDAFLEAEDCNVILTDWSRANYFPYTKATANAQVVGADIALLVNKMIKEHGVNPADFHIVAHSLGAAVAGYAGHRISGLGRITGECTLNANEGNFMGYHASPNKARGRLYLNTQRVDKAPYCINHYQIRLISGSNFVQTKGQILLTFTGSRATQSVLLDSDETFLKRSGIETRYIPLTTDLGTIQRVNVKFERAGHLISSLIYSSKWTFTNVTVIDGDRQTSVTFCPENGEMVLESGNTARFYPC</sequence>
<evidence type="ECO:0000259" key="8">
    <source>
        <dbReference type="PROSITE" id="PS50095"/>
    </source>
</evidence>